<gene>
    <name evidence="4" type="ORF">E1B28_001094</name>
</gene>
<feature type="chain" id="PRO_5040135308" description="Protein CPL1-like domain-containing protein" evidence="2">
    <location>
        <begin position="24"/>
        <end position="231"/>
    </location>
</feature>
<evidence type="ECO:0000256" key="2">
    <source>
        <dbReference type="SAM" id="SignalP"/>
    </source>
</evidence>
<dbReference type="EMBL" id="CM032181">
    <property type="protein sequence ID" value="KAG7099228.1"/>
    <property type="molecule type" value="Genomic_DNA"/>
</dbReference>
<evidence type="ECO:0000313" key="4">
    <source>
        <dbReference type="EMBL" id="KAG7099228.1"/>
    </source>
</evidence>
<dbReference type="InterPro" id="IPR038955">
    <property type="entry name" value="PriA/CPL1_fungi"/>
</dbReference>
<feature type="region of interest" description="Disordered" evidence="1">
    <location>
        <begin position="117"/>
        <end position="146"/>
    </location>
</feature>
<dbReference type="Pfam" id="PF21671">
    <property type="entry name" value="CPL1-like"/>
    <property type="match status" value="1"/>
</dbReference>
<comment type="caution">
    <text evidence="4">The sequence shown here is derived from an EMBL/GenBank/DDBJ whole genome shotgun (WGS) entry which is preliminary data.</text>
</comment>
<feature type="domain" description="Protein CPL1-like" evidence="3">
    <location>
        <begin position="170"/>
        <end position="229"/>
    </location>
</feature>
<reference evidence="4" key="1">
    <citation type="journal article" date="2021" name="Genome Biol. Evol.">
        <title>The assembled and annotated genome of the fairy-ring fungus Marasmius oreades.</title>
        <authorList>
            <person name="Hiltunen M."/>
            <person name="Ament-Velasquez S.L."/>
            <person name="Johannesson H."/>
        </authorList>
    </citation>
    <scope>NUCLEOTIDE SEQUENCE</scope>
    <source>
        <strain evidence="4">03SP1</strain>
    </source>
</reference>
<dbReference type="PANTHER" id="PTHR35192">
    <property type="entry name" value="PROTEIN, PUTATIVE-RELATED"/>
    <property type="match status" value="1"/>
</dbReference>
<dbReference type="OrthoDB" id="439917at2759"/>
<sequence length="231" mass="24600">MTVFTRLLIIPVILTSIVLSVDAQSSGSKENCASNEFWYAAKETCLPYGGPTNATITSPPKNRSCPPSGFYWAKGLGCCVPTQPISNTPNTPPPQCEVGSHWYPALHVCLSFTPDRTRTSSPSSHPSGVPSSVPSGYHRSETRHKKRRNLSLCPKGLDACPIPGAIGGGYECLNFLEELESCGGCVSLNQGQDCTAIKGSWSVGCEQGSCVVYNCAPGYTRSPDFTACILT</sequence>
<feature type="signal peptide" evidence="2">
    <location>
        <begin position="1"/>
        <end position="23"/>
    </location>
</feature>
<dbReference type="InterPro" id="IPR048661">
    <property type="entry name" value="CPL1-like"/>
</dbReference>
<evidence type="ECO:0000313" key="5">
    <source>
        <dbReference type="Proteomes" id="UP001049176"/>
    </source>
</evidence>
<protein>
    <recommendedName>
        <fullName evidence="3">Protein CPL1-like domain-containing protein</fullName>
    </recommendedName>
</protein>
<dbReference type="KEGG" id="more:E1B28_001094"/>
<dbReference type="GeneID" id="66070170"/>
<dbReference type="PANTHER" id="PTHR35192:SF2">
    <property type="entry name" value="APPLE DOMAIN-CONTAINING PROTEIN"/>
    <property type="match status" value="1"/>
</dbReference>
<feature type="compositionally biased region" description="Low complexity" evidence="1">
    <location>
        <begin position="120"/>
        <end position="136"/>
    </location>
</feature>
<dbReference type="AlphaFoldDB" id="A0A9P7V2V9"/>
<dbReference type="Proteomes" id="UP001049176">
    <property type="component" value="Chromosome 1"/>
</dbReference>
<keyword evidence="5" id="KW-1185">Reference proteome</keyword>
<accession>A0A9P7V2V9</accession>
<proteinExistence type="predicted"/>
<keyword evidence="2" id="KW-0732">Signal</keyword>
<evidence type="ECO:0000259" key="3">
    <source>
        <dbReference type="Pfam" id="PF21671"/>
    </source>
</evidence>
<evidence type="ECO:0000256" key="1">
    <source>
        <dbReference type="SAM" id="MobiDB-lite"/>
    </source>
</evidence>
<organism evidence="4 5">
    <name type="scientific">Marasmius oreades</name>
    <name type="common">fairy-ring Marasmius</name>
    <dbReference type="NCBI Taxonomy" id="181124"/>
    <lineage>
        <taxon>Eukaryota</taxon>
        <taxon>Fungi</taxon>
        <taxon>Dikarya</taxon>
        <taxon>Basidiomycota</taxon>
        <taxon>Agaricomycotina</taxon>
        <taxon>Agaricomycetes</taxon>
        <taxon>Agaricomycetidae</taxon>
        <taxon>Agaricales</taxon>
        <taxon>Marasmiineae</taxon>
        <taxon>Marasmiaceae</taxon>
        <taxon>Marasmius</taxon>
    </lineage>
</organism>
<dbReference type="RefSeq" id="XP_043015698.1">
    <property type="nucleotide sequence ID" value="XM_043146993.1"/>
</dbReference>
<name>A0A9P7V2V9_9AGAR</name>